<organism evidence="2">
    <name type="scientific">marine sediment metagenome</name>
    <dbReference type="NCBI Taxonomy" id="412755"/>
    <lineage>
        <taxon>unclassified sequences</taxon>
        <taxon>metagenomes</taxon>
        <taxon>ecological metagenomes</taxon>
    </lineage>
</organism>
<keyword evidence="1" id="KW-1133">Transmembrane helix</keyword>
<keyword evidence="1" id="KW-0472">Membrane</keyword>
<dbReference type="EMBL" id="LAZR01003807">
    <property type="protein sequence ID" value="KKN14518.1"/>
    <property type="molecule type" value="Genomic_DNA"/>
</dbReference>
<reference evidence="2" key="1">
    <citation type="journal article" date="2015" name="Nature">
        <title>Complex archaea that bridge the gap between prokaryotes and eukaryotes.</title>
        <authorList>
            <person name="Spang A."/>
            <person name="Saw J.H."/>
            <person name="Jorgensen S.L."/>
            <person name="Zaremba-Niedzwiedzka K."/>
            <person name="Martijn J."/>
            <person name="Lind A.E."/>
            <person name="van Eijk R."/>
            <person name="Schleper C."/>
            <person name="Guy L."/>
            <person name="Ettema T.J."/>
        </authorList>
    </citation>
    <scope>NUCLEOTIDE SEQUENCE</scope>
</reference>
<name>A0A0F9RAX2_9ZZZZ</name>
<feature type="transmembrane region" description="Helical" evidence="1">
    <location>
        <begin position="20"/>
        <end position="37"/>
    </location>
</feature>
<feature type="transmembrane region" description="Helical" evidence="1">
    <location>
        <begin position="43"/>
        <end position="64"/>
    </location>
</feature>
<gene>
    <name evidence="2" type="ORF">LCGC14_0995210</name>
</gene>
<keyword evidence="1" id="KW-0812">Transmembrane</keyword>
<accession>A0A0F9RAX2</accession>
<dbReference type="AlphaFoldDB" id="A0A0F9RAX2"/>
<evidence type="ECO:0000256" key="1">
    <source>
        <dbReference type="SAM" id="Phobius"/>
    </source>
</evidence>
<evidence type="ECO:0000313" key="2">
    <source>
        <dbReference type="EMBL" id="KKN14518.1"/>
    </source>
</evidence>
<protein>
    <submittedName>
        <fullName evidence="2">Uncharacterized protein</fullName>
    </submittedName>
</protein>
<sequence>MSSLLWVKGGILTTKAKKELGYYILFLCILWAVGVLVPVILKIAMVLTVMSIWVVAGLVGLLFISGD</sequence>
<proteinExistence type="predicted"/>
<comment type="caution">
    <text evidence="2">The sequence shown here is derived from an EMBL/GenBank/DDBJ whole genome shotgun (WGS) entry which is preliminary data.</text>
</comment>